<dbReference type="Proteomes" id="UP000186341">
    <property type="component" value="Unassembled WGS sequence"/>
</dbReference>
<organism evidence="2 3">
    <name type="scientific">Ileibacterium valens</name>
    <dbReference type="NCBI Taxonomy" id="1862668"/>
    <lineage>
        <taxon>Bacteria</taxon>
        <taxon>Bacillati</taxon>
        <taxon>Bacillota</taxon>
        <taxon>Erysipelotrichia</taxon>
        <taxon>Erysipelotrichales</taxon>
        <taxon>Erysipelotrichaceae</taxon>
        <taxon>Ileibacterium</taxon>
    </lineage>
</organism>
<evidence type="ECO:0000313" key="2">
    <source>
        <dbReference type="EMBL" id="OLU37622.1"/>
    </source>
</evidence>
<dbReference type="AlphaFoldDB" id="A0A1U7NDX8"/>
<dbReference type="RefSeq" id="WP_075820723.1">
    <property type="nucleotide sequence ID" value="NZ_CAQWZH010000040.1"/>
</dbReference>
<dbReference type="InterPro" id="IPR036465">
    <property type="entry name" value="vWFA_dom_sf"/>
</dbReference>
<evidence type="ECO:0000259" key="1">
    <source>
        <dbReference type="PROSITE" id="PS50234"/>
    </source>
</evidence>
<dbReference type="EMBL" id="MPJW01000196">
    <property type="protein sequence ID" value="OLU37622.1"/>
    <property type="molecule type" value="Genomic_DNA"/>
</dbReference>
<dbReference type="Gene3D" id="3.40.50.410">
    <property type="entry name" value="von Willebrand factor, type A domain"/>
    <property type="match status" value="1"/>
</dbReference>
<reference evidence="2 3" key="1">
    <citation type="submission" date="2016-11" db="EMBL/GenBank/DDBJ databases">
        <title>Description of two novel members of the family Erysipelotrichaceae: Ileibacterium lipovorans gen. nov., sp. nov. and Dubosiella newyorkensis, gen. nov., sp. nov.</title>
        <authorList>
            <person name="Cox L.M."/>
            <person name="Sohn J."/>
            <person name="Tyrrell K.L."/>
            <person name="Citron D.M."/>
            <person name="Lawson P.A."/>
            <person name="Patel N.B."/>
            <person name="Iizumi T."/>
            <person name="Perez-Perez G.I."/>
            <person name="Goldstein E.J."/>
            <person name="Blaser M.J."/>
        </authorList>
    </citation>
    <scope>NUCLEOTIDE SEQUENCE [LARGE SCALE GENOMIC DNA]</scope>
    <source>
        <strain evidence="2 3">NYU-BL-A3</strain>
    </source>
</reference>
<dbReference type="InterPro" id="IPR002035">
    <property type="entry name" value="VWF_A"/>
</dbReference>
<protein>
    <recommendedName>
        <fullName evidence="1">VWFA domain-containing protein</fullName>
    </recommendedName>
</protein>
<dbReference type="PROSITE" id="PS50234">
    <property type="entry name" value="VWFA"/>
    <property type="match status" value="1"/>
</dbReference>
<comment type="caution">
    <text evidence="2">The sequence shown here is derived from an EMBL/GenBank/DDBJ whole genome shotgun (WGS) entry which is preliminary data.</text>
</comment>
<accession>A0A1U7NDX8</accession>
<dbReference type="GeneID" id="82203535"/>
<dbReference type="OrthoDB" id="9790144at2"/>
<dbReference type="Pfam" id="PF00092">
    <property type="entry name" value="VWA"/>
    <property type="match status" value="1"/>
</dbReference>
<dbReference type="CDD" id="cd00198">
    <property type="entry name" value="vWFA"/>
    <property type="match status" value="1"/>
</dbReference>
<feature type="domain" description="VWFA" evidence="1">
    <location>
        <begin position="6"/>
        <end position="147"/>
    </location>
</feature>
<proteinExistence type="predicted"/>
<name>A0A1U7NDX8_9FIRM</name>
<dbReference type="SUPFAM" id="SSF53300">
    <property type="entry name" value="vWA-like"/>
    <property type="match status" value="1"/>
</dbReference>
<keyword evidence="3" id="KW-1185">Reference proteome</keyword>
<evidence type="ECO:0000313" key="3">
    <source>
        <dbReference type="Proteomes" id="UP000186341"/>
    </source>
</evidence>
<gene>
    <name evidence="2" type="ORF">BO222_10260</name>
</gene>
<sequence>MAKTTELVFILDQSGSMYGQEKDVIGGFNSMIDAQNDQEGDVLVTTVMFSNRPQMIHDRENAKNIRHLTEHDYRPGGSTALYDAIGETGSHIQTIHKYVRKEDVPEKTIVAITTDGQENASLRWSTDEVRKLIEQCMNDGWEFLFLAEDLDAASEAGCIGISADWVFSYN</sequence>